<dbReference type="AlphaFoldDB" id="A0A9P5YRV7"/>
<keyword evidence="1" id="KW-0175">Coiled coil</keyword>
<dbReference type="OrthoDB" id="2322499at2759"/>
<evidence type="ECO:0000256" key="2">
    <source>
        <dbReference type="SAM" id="MobiDB-lite"/>
    </source>
</evidence>
<protein>
    <recommendedName>
        <fullName evidence="3">F-box domain-containing protein</fullName>
    </recommendedName>
</protein>
<dbReference type="Pfam" id="PF00646">
    <property type="entry name" value="F-box"/>
    <property type="match status" value="1"/>
</dbReference>
<keyword evidence="5" id="KW-1185">Reference proteome</keyword>
<accession>A0A9P5YRV7</accession>
<dbReference type="Proteomes" id="UP000807469">
    <property type="component" value="Unassembled WGS sequence"/>
</dbReference>
<evidence type="ECO:0000259" key="3">
    <source>
        <dbReference type="PROSITE" id="PS50181"/>
    </source>
</evidence>
<evidence type="ECO:0000256" key="1">
    <source>
        <dbReference type="SAM" id="Coils"/>
    </source>
</evidence>
<dbReference type="PROSITE" id="PS50181">
    <property type="entry name" value="FBOX"/>
    <property type="match status" value="1"/>
</dbReference>
<name>A0A9P5YRV7_9AGAR</name>
<feature type="compositionally biased region" description="Low complexity" evidence="2">
    <location>
        <begin position="461"/>
        <end position="480"/>
    </location>
</feature>
<feature type="region of interest" description="Disordered" evidence="2">
    <location>
        <begin position="456"/>
        <end position="491"/>
    </location>
</feature>
<sequence>MTEISSSSTHPLFIANRLSLIIPPANAKPIKPKAKKKAPRKSSEMVLKNFVDLPLDIIYETVAYLEPLDLLNLARLSKEFRALFMSRTSLSIWRRVLSDVPNLPHCPQDLSEPQYASLMFEKFCMACGSSRGSIEADYKTRLRLCATCTKANILRGYEIRLKGCGYTSEILTLMPFFNSPYYFFREKNFSSLKNEASMTYFKPEAELLVARFANMDAKSDECVRFIEREQENASRMINEGNALLAYKESVIQAREDADEEKAERRCNRLKEEMQALGWEEQYYPRWSDEEDFDRWEEYMFQPKEFTSRGWSLIRPKLTAIYNRTKQCRQMEGLVERTMRRYIAFRASKSVEERRRFPMWGDLLTVEFMMQFFWKNHVTCSDEQVDDFMQTIQELTGDFLEIVENDLAGMVAECDSTQVLEPPDWLIDPDVDSDLDTDEEPEKAAFLVRDKLNERAQLKAPSTSTDTDTASAASSSGSSSKGKGKAKEEPSTSAQYILDRASNFFMCHCPSCVSGQWEKRKVLSYPNVLDHINAITYAPAAQHWRRIKPDTSLEVIQAARDVLASLGLAEDCTRAEANALGEFVCGCEHYSYEGALSFDQLVEHVFHQQLAFAMVEGQSVKDCDRSLLVNGHSRERLADLVRIATDEDRIIPQEVNEDSDESVEATHCTDIPSGTYCRYCYQLMYEGWPFDEKMAYHLKYMHGKEFHEGAFMSMTNLRAAYGTKYNDSILFFPFFTI</sequence>
<dbReference type="InterPro" id="IPR001810">
    <property type="entry name" value="F-box_dom"/>
</dbReference>
<organism evidence="4 5">
    <name type="scientific">Pholiota conissans</name>
    <dbReference type="NCBI Taxonomy" id="109636"/>
    <lineage>
        <taxon>Eukaryota</taxon>
        <taxon>Fungi</taxon>
        <taxon>Dikarya</taxon>
        <taxon>Basidiomycota</taxon>
        <taxon>Agaricomycotina</taxon>
        <taxon>Agaricomycetes</taxon>
        <taxon>Agaricomycetidae</taxon>
        <taxon>Agaricales</taxon>
        <taxon>Agaricineae</taxon>
        <taxon>Strophariaceae</taxon>
        <taxon>Pholiota</taxon>
    </lineage>
</organism>
<dbReference type="SUPFAM" id="SSF81383">
    <property type="entry name" value="F-box domain"/>
    <property type="match status" value="1"/>
</dbReference>
<evidence type="ECO:0000313" key="4">
    <source>
        <dbReference type="EMBL" id="KAF9473534.1"/>
    </source>
</evidence>
<proteinExistence type="predicted"/>
<comment type="caution">
    <text evidence="4">The sequence shown here is derived from an EMBL/GenBank/DDBJ whole genome shotgun (WGS) entry which is preliminary data.</text>
</comment>
<dbReference type="EMBL" id="MU155435">
    <property type="protein sequence ID" value="KAF9473534.1"/>
    <property type="molecule type" value="Genomic_DNA"/>
</dbReference>
<feature type="domain" description="F-box" evidence="3">
    <location>
        <begin position="47"/>
        <end position="96"/>
    </location>
</feature>
<evidence type="ECO:0000313" key="5">
    <source>
        <dbReference type="Proteomes" id="UP000807469"/>
    </source>
</evidence>
<reference evidence="4" key="1">
    <citation type="submission" date="2020-11" db="EMBL/GenBank/DDBJ databases">
        <authorList>
            <consortium name="DOE Joint Genome Institute"/>
            <person name="Ahrendt S."/>
            <person name="Riley R."/>
            <person name="Andreopoulos W."/>
            <person name="Labutti K."/>
            <person name="Pangilinan J."/>
            <person name="Ruiz-Duenas F.J."/>
            <person name="Barrasa J.M."/>
            <person name="Sanchez-Garcia M."/>
            <person name="Camarero S."/>
            <person name="Miyauchi S."/>
            <person name="Serrano A."/>
            <person name="Linde D."/>
            <person name="Babiker R."/>
            <person name="Drula E."/>
            <person name="Ayuso-Fernandez I."/>
            <person name="Pacheco R."/>
            <person name="Padilla G."/>
            <person name="Ferreira P."/>
            <person name="Barriuso J."/>
            <person name="Kellner H."/>
            <person name="Castanera R."/>
            <person name="Alfaro M."/>
            <person name="Ramirez L."/>
            <person name="Pisabarro A.G."/>
            <person name="Kuo A."/>
            <person name="Tritt A."/>
            <person name="Lipzen A."/>
            <person name="He G."/>
            <person name="Yan M."/>
            <person name="Ng V."/>
            <person name="Cullen D."/>
            <person name="Martin F."/>
            <person name="Rosso M.-N."/>
            <person name="Henrissat B."/>
            <person name="Hibbett D."/>
            <person name="Martinez A.T."/>
            <person name="Grigoriev I.V."/>
        </authorList>
    </citation>
    <scope>NUCLEOTIDE SEQUENCE</scope>
    <source>
        <strain evidence="4">CIRM-BRFM 674</strain>
    </source>
</reference>
<dbReference type="SMART" id="SM00256">
    <property type="entry name" value="FBOX"/>
    <property type="match status" value="1"/>
</dbReference>
<feature type="coiled-coil region" evidence="1">
    <location>
        <begin position="243"/>
        <end position="279"/>
    </location>
</feature>
<gene>
    <name evidence="4" type="ORF">BDN70DRAFT_885729</name>
</gene>
<dbReference type="InterPro" id="IPR036047">
    <property type="entry name" value="F-box-like_dom_sf"/>
</dbReference>